<keyword evidence="4 13" id="KW-0378">Hydrolase</keyword>
<dbReference type="EC" id="5.6.2.4" evidence="13"/>
<dbReference type="EMBL" id="JAENBP010000002">
    <property type="protein sequence ID" value="MBJ8349379.1"/>
    <property type="molecule type" value="Genomic_DNA"/>
</dbReference>
<name>A0A934UD75_9STRE</name>
<evidence type="ECO:0000256" key="14">
    <source>
        <dbReference type="PROSITE-ProRule" id="PRU00560"/>
    </source>
</evidence>
<evidence type="ECO:0000256" key="10">
    <source>
        <dbReference type="ARBA" id="ARBA00023235"/>
    </source>
</evidence>
<gene>
    <name evidence="13 17" type="primary">addA</name>
    <name evidence="17" type="ORF">JHK64_01870</name>
</gene>
<comment type="function">
    <text evidence="13">The heterodimer acts as both an ATP-dependent DNA helicase and an ATP-dependent, dual-direction single-stranded exonuclease. Recognizes the chi site generating a DNA molecule suitable for the initiation of homologous recombination. The AddA nuclease domain is required for chi fragment generation; this subunit has the helicase and 3' -&gt; 5' nuclease activities.</text>
</comment>
<evidence type="ECO:0000256" key="12">
    <source>
        <dbReference type="ARBA" id="ARBA00048988"/>
    </source>
</evidence>
<dbReference type="Pfam" id="PF00580">
    <property type="entry name" value="UvrD-helicase"/>
    <property type="match status" value="1"/>
</dbReference>
<comment type="caution">
    <text evidence="17">The sequence shown here is derived from an EMBL/GenBank/DDBJ whole genome shotgun (WGS) entry which is preliminary data.</text>
</comment>
<dbReference type="InterPro" id="IPR027417">
    <property type="entry name" value="P-loop_NTPase"/>
</dbReference>
<reference evidence="17 18" key="1">
    <citation type="journal article" date="2021" name="Int. J. Syst. Evol. Microbiol.">
        <title>Streptococcus vicugnae sp. nov., isolated from faeces of alpacas (Vicugna pacos) and cattle (Bos taurus), Streptococcus zalophi sp. nov., and Streptococcus pacificus sp. nov., isolated from respiratory tract of California sea lions (Zalophus californianus).</title>
        <authorList>
            <person name="Volokhov D.V."/>
            <person name="Zagorodnyaya T.A."/>
            <person name="Shen Z."/>
            <person name="Blom J."/>
            <person name="Furtak V.A."/>
            <person name="Eisenberg T."/>
            <person name="Fan P."/>
            <person name="Jeong K.C."/>
            <person name="Gao Y."/>
            <person name="Zhang S."/>
            <person name="Amselle M."/>
        </authorList>
    </citation>
    <scope>NUCLEOTIDE SEQUENCE [LARGE SCALE GENOMIC DNA]</scope>
    <source>
        <strain evidence="18">CSL7508-lung</strain>
    </source>
</reference>
<comment type="catalytic activity">
    <reaction evidence="12 13">
        <text>ATP + H2O = ADP + phosphate + H(+)</text>
        <dbReference type="Rhea" id="RHEA:13065"/>
        <dbReference type="ChEBI" id="CHEBI:15377"/>
        <dbReference type="ChEBI" id="CHEBI:15378"/>
        <dbReference type="ChEBI" id="CHEBI:30616"/>
        <dbReference type="ChEBI" id="CHEBI:43474"/>
        <dbReference type="ChEBI" id="CHEBI:456216"/>
        <dbReference type="EC" id="5.6.2.4"/>
    </reaction>
</comment>
<evidence type="ECO:0000256" key="7">
    <source>
        <dbReference type="ARBA" id="ARBA00022840"/>
    </source>
</evidence>
<feature type="domain" description="UvrD-like helicase C-terminal" evidence="16">
    <location>
        <begin position="510"/>
        <end position="795"/>
    </location>
</feature>
<keyword evidence="1 13" id="KW-0540">Nuclease</keyword>
<dbReference type="Pfam" id="PF12705">
    <property type="entry name" value="PDDEXK_1"/>
    <property type="match status" value="1"/>
</dbReference>
<dbReference type="PROSITE" id="PS51198">
    <property type="entry name" value="UVRD_HELICASE_ATP_BIND"/>
    <property type="match status" value="1"/>
</dbReference>
<evidence type="ECO:0000313" key="17">
    <source>
        <dbReference type="EMBL" id="MBJ8349379.1"/>
    </source>
</evidence>
<evidence type="ECO:0000256" key="4">
    <source>
        <dbReference type="ARBA" id="ARBA00022801"/>
    </source>
</evidence>
<dbReference type="InterPro" id="IPR038726">
    <property type="entry name" value="PDDEXK_AddAB-type"/>
</dbReference>
<dbReference type="InterPro" id="IPR000212">
    <property type="entry name" value="DNA_helicase_UvrD/REP"/>
</dbReference>
<keyword evidence="3 13" id="KW-0227">DNA damage</keyword>
<feature type="domain" description="UvrD-like helicase ATP-binding" evidence="15">
    <location>
        <begin position="26"/>
        <end position="482"/>
    </location>
</feature>
<dbReference type="Gene3D" id="3.90.320.10">
    <property type="match status" value="1"/>
</dbReference>
<protein>
    <recommendedName>
        <fullName evidence="13">ATP-dependent helicase/nuclease subunit A</fullName>
        <ecNumber evidence="13">3.1.-.-</ecNumber>
        <ecNumber evidence="13">5.6.2.4</ecNumber>
    </recommendedName>
    <alternativeName>
        <fullName evidence="13">ATP-dependent helicase/nuclease AddA</fullName>
    </alternativeName>
    <alternativeName>
        <fullName evidence="13">DNA 3'-5' helicase AddA</fullName>
    </alternativeName>
</protein>
<accession>A0A934UD75</accession>
<dbReference type="Gene3D" id="3.40.50.300">
    <property type="entry name" value="P-loop containing nucleotide triphosphate hydrolases"/>
    <property type="match status" value="4"/>
</dbReference>
<feature type="binding site" evidence="14">
    <location>
        <begin position="47"/>
        <end position="54"/>
    </location>
    <ligand>
        <name>ATP</name>
        <dbReference type="ChEBI" id="CHEBI:30616"/>
    </ligand>
</feature>
<dbReference type="InterPro" id="IPR014152">
    <property type="entry name" value="AddA"/>
</dbReference>
<dbReference type="Pfam" id="PF13361">
    <property type="entry name" value="UvrD_C"/>
    <property type="match status" value="1"/>
</dbReference>
<dbReference type="GO" id="GO:0033202">
    <property type="term" value="C:DNA helicase complex"/>
    <property type="evidence" value="ECO:0007669"/>
    <property type="project" value="TreeGrafter"/>
</dbReference>
<dbReference type="PROSITE" id="PS51217">
    <property type="entry name" value="UVRD_HELICASE_CTER"/>
    <property type="match status" value="1"/>
</dbReference>
<dbReference type="NCBIfam" id="TIGR02785">
    <property type="entry name" value="addA_Gpos"/>
    <property type="match status" value="1"/>
</dbReference>
<dbReference type="SUPFAM" id="SSF52540">
    <property type="entry name" value="P-loop containing nucleoside triphosphate hydrolases"/>
    <property type="match status" value="1"/>
</dbReference>
<keyword evidence="9 13" id="KW-0234">DNA repair</keyword>
<keyword evidence="18" id="KW-1185">Reference proteome</keyword>
<keyword evidence="7 13" id="KW-0067">ATP-binding</keyword>
<dbReference type="GO" id="GO:0005524">
    <property type="term" value="F:ATP binding"/>
    <property type="evidence" value="ECO:0007669"/>
    <property type="project" value="UniProtKB-UniRule"/>
</dbReference>
<evidence type="ECO:0000256" key="2">
    <source>
        <dbReference type="ARBA" id="ARBA00022741"/>
    </source>
</evidence>
<dbReference type="Proteomes" id="UP000644875">
    <property type="component" value="Unassembled WGS sequence"/>
</dbReference>
<keyword evidence="8 13" id="KW-0238">DNA-binding</keyword>
<dbReference type="EC" id="3.1.-.-" evidence="13"/>
<dbReference type="CDD" id="cd17932">
    <property type="entry name" value="DEXQc_UvrD"/>
    <property type="match status" value="1"/>
</dbReference>
<evidence type="ECO:0000256" key="8">
    <source>
        <dbReference type="ARBA" id="ARBA00023125"/>
    </source>
</evidence>
<keyword evidence="6 13" id="KW-0269">Exonuclease</keyword>
<proteinExistence type="inferred from homology"/>
<evidence type="ECO:0000256" key="9">
    <source>
        <dbReference type="ARBA" id="ARBA00023204"/>
    </source>
</evidence>
<evidence type="ECO:0000256" key="11">
    <source>
        <dbReference type="ARBA" id="ARBA00034617"/>
    </source>
</evidence>
<dbReference type="GO" id="GO:0043138">
    <property type="term" value="F:3'-5' DNA helicase activity"/>
    <property type="evidence" value="ECO:0007669"/>
    <property type="project" value="UniProtKB-UniRule"/>
</dbReference>
<evidence type="ECO:0000259" key="15">
    <source>
        <dbReference type="PROSITE" id="PS51198"/>
    </source>
</evidence>
<evidence type="ECO:0000256" key="1">
    <source>
        <dbReference type="ARBA" id="ARBA00022722"/>
    </source>
</evidence>
<dbReference type="PANTHER" id="PTHR11070:SF48">
    <property type="entry name" value="ATP-DEPENDENT HELICASE_NUCLEASE SUBUNIT A"/>
    <property type="match status" value="1"/>
</dbReference>
<dbReference type="RefSeq" id="WP_199567308.1">
    <property type="nucleotide sequence ID" value="NZ_JAENBP010000002.1"/>
</dbReference>
<dbReference type="Gene3D" id="1.10.486.10">
    <property type="entry name" value="PCRA, domain 4"/>
    <property type="match status" value="1"/>
</dbReference>
<comment type="cofactor">
    <cofactor evidence="13">
        <name>Mg(2+)</name>
        <dbReference type="ChEBI" id="CHEBI:18420"/>
    </cofactor>
</comment>
<comment type="similarity">
    <text evidence="13">Belongs to the helicase family. AddA subfamily.</text>
</comment>
<evidence type="ECO:0000256" key="5">
    <source>
        <dbReference type="ARBA" id="ARBA00022806"/>
    </source>
</evidence>
<sequence length="1206" mass="139619">MKQLPFLTEDQIRTLQNQEKVSDKQQKRTSEQIEAIYSNGQNILVSASAGSGKTFVMVERILDKLKRGIGIEELFISTFTVKAANELKERLETKLTKEIKESIDNESRRHLSLQIAALQHADIGTMDAFTQKVVSQYGYLLGISPQFRILQDKSEQDILKHDVFDALFEKYMTGDKASLFQKLVTNFSGQRKDTKGFYQVIDAIHQFIQSTSDPIQWLNLTFDKGTKKYVSIHDLPSTVIEKFIEEMYSVANQLEDLTLLPEYKQTTKQGTPTAVYKKHQKLFTALRESAYEVENDYNSIDFSKLALTIEALLPAGNEVTIAGQKYSLYASLHQFINQFKYIETIIRYQEQALPLIALLKDFMIDFHSDYLMRKKFENAFEFADISHFAIQLLEENEYVRHSFQKKYHEVMVDEYQDTNHSQEKMLELLSSGHNRFMVGDIKQSIYRFRQADPQIFNQKFKDYQQNPANGRLILLKENFRSQMEVLDATNAIFRRLMDEKVGDIDYNDTHSLLGGSKEQLLASEENQTELLIYDTDSSLDETDNDDLTVFEVELVAKEIIRLRNEKNVSFNDITLLVSSRTRNNAIIRSFEKHGIPLVSDGGEQHYLQSVEVMVMLDTLRVIDNPLNDYALVALLRSPMFSFDEDEMTRISLQGKSNKDKSYLYEKLLLALNKKGAYPELIREKDYQKLKRFYQTLESWRHYTKTHGLYDLIWKIYQDRHYYDYVGLLPNGEQRQANLYALTTRADQFETTGFKGLSRFIRMIDKIIETENDLADVEVVAPKEAVSLMTIHKSKGLQFPYVFILNMDKRFDKRDETASMILSRDNGIGIKFLADMKEEFGNKTPLPHLLVSMKTLAYQQNQQELTLASLSEQMRLLYVAMTRAEKKLYLIGKGSQEKLTNRFDGQEKNGKLTTSSRERFASFQDWVLAVKEAFPNTSKTVKVQFVEQSELTPDKIGQIKQANPIPINDLEHNRQSQEIKRALDIMENVDKLNKQYEAAINLPMVKTPSQIKAFYEPIMQNSEMAVMTKYQPAVDFSFPDFSNQKNVTATEIGSAVHELMQRLPITEELTTELVKETLTYVDASDAVKAKIDIAKILSFFTTELGQLIIKNPDKLYREAPFAMLEIDPLSQEPFVIRGIIDGFIKWNDRIILFDYKTDKYQDAEVIKQRYQEQLSLYAKALQKSYQIETIEKYLVLLGGETLEVVKY</sequence>
<dbReference type="HAMAP" id="MF_01451">
    <property type="entry name" value="AddA"/>
    <property type="match status" value="1"/>
</dbReference>
<dbReference type="SUPFAM" id="SSF52980">
    <property type="entry name" value="Restriction endonuclease-like"/>
    <property type="match status" value="1"/>
</dbReference>
<dbReference type="InterPro" id="IPR011335">
    <property type="entry name" value="Restrct_endonuc-II-like"/>
</dbReference>
<evidence type="ECO:0000259" key="16">
    <source>
        <dbReference type="PROSITE" id="PS51217"/>
    </source>
</evidence>
<dbReference type="InterPro" id="IPR011604">
    <property type="entry name" value="PDDEXK-like_dom_sf"/>
</dbReference>
<dbReference type="InterPro" id="IPR014016">
    <property type="entry name" value="UvrD-like_ATP-bd"/>
</dbReference>
<comment type="subunit">
    <text evidence="13">Heterodimer of AddA and AddB/RexB.</text>
</comment>
<dbReference type="AlphaFoldDB" id="A0A934UD75"/>
<dbReference type="GO" id="GO:0000724">
    <property type="term" value="P:double-strand break repair via homologous recombination"/>
    <property type="evidence" value="ECO:0007669"/>
    <property type="project" value="UniProtKB-UniRule"/>
</dbReference>
<evidence type="ECO:0000313" key="18">
    <source>
        <dbReference type="Proteomes" id="UP000644875"/>
    </source>
</evidence>
<dbReference type="PANTHER" id="PTHR11070">
    <property type="entry name" value="UVRD / RECB / PCRA DNA HELICASE FAMILY MEMBER"/>
    <property type="match status" value="1"/>
</dbReference>
<keyword evidence="2 13" id="KW-0547">Nucleotide-binding</keyword>
<dbReference type="GO" id="GO:0003690">
    <property type="term" value="F:double-stranded DNA binding"/>
    <property type="evidence" value="ECO:0007669"/>
    <property type="project" value="UniProtKB-UniRule"/>
</dbReference>
<evidence type="ECO:0000256" key="6">
    <source>
        <dbReference type="ARBA" id="ARBA00022839"/>
    </source>
</evidence>
<organism evidence="17 18">
    <name type="scientific">Streptococcus zalophi</name>
    <dbReference type="NCBI Taxonomy" id="640031"/>
    <lineage>
        <taxon>Bacteria</taxon>
        <taxon>Bacillati</taxon>
        <taxon>Bacillota</taxon>
        <taxon>Bacilli</taxon>
        <taxon>Lactobacillales</taxon>
        <taxon>Streptococcaceae</taxon>
        <taxon>Streptococcus</taxon>
    </lineage>
</organism>
<evidence type="ECO:0000256" key="3">
    <source>
        <dbReference type="ARBA" id="ARBA00022763"/>
    </source>
</evidence>
<dbReference type="GO" id="GO:0008408">
    <property type="term" value="F:3'-5' exonuclease activity"/>
    <property type="evidence" value="ECO:0007669"/>
    <property type="project" value="UniProtKB-UniRule"/>
</dbReference>
<evidence type="ECO:0000256" key="13">
    <source>
        <dbReference type="HAMAP-Rule" id="MF_01451"/>
    </source>
</evidence>
<keyword evidence="10 13" id="KW-0413">Isomerase</keyword>
<comment type="catalytic activity">
    <reaction evidence="11 13">
        <text>Couples ATP hydrolysis with the unwinding of duplex DNA by translocating in the 3'-5' direction.</text>
        <dbReference type="EC" id="5.6.2.4"/>
    </reaction>
</comment>
<keyword evidence="5 13" id="KW-0347">Helicase</keyword>
<dbReference type="InterPro" id="IPR014017">
    <property type="entry name" value="DNA_helicase_UvrD-like_C"/>
</dbReference>
<dbReference type="GO" id="GO:0005829">
    <property type="term" value="C:cytosol"/>
    <property type="evidence" value="ECO:0007669"/>
    <property type="project" value="TreeGrafter"/>
</dbReference>